<dbReference type="Gene3D" id="3.40.50.150">
    <property type="entry name" value="Vaccinia Virus protein VP39"/>
    <property type="match status" value="1"/>
</dbReference>
<proteinExistence type="predicted"/>
<dbReference type="Pfam" id="PF02353">
    <property type="entry name" value="CMAS"/>
    <property type="match status" value="1"/>
</dbReference>
<organism evidence="1 2">
    <name type="scientific">Burkholderia pseudomultivorans</name>
    <dbReference type="NCBI Taxonomy" id="1207504"/>
    <lineage>
        <taxon>Bacteria</taxon>
        <taxon>Pseudomonadati</taxon>
        <taxon>Pseudomonadota</taxon>
        <taxon>Betaproteobacteria</taxon>
        <taxon>Burkholderiales</taxon>
        <taxon>Burkholderiaceae</taxon>
        <taxon>Burkholderia</taxon>
        <taxon>Burkholderia cepacia complex</taxon>
    </lineage>
</organism>
<protein>
    <submittedName>
        <fullName evidence="1">Cyclopropane-fatty-acyl-phospholipid synthase</fullName>
    </submittedName>
</protein>
<dbReference type="PANTHER" id="PTHR43667">
    <property type="entry name" value="CYCLOPROPANE-FATTY-ACYL-PHOSPHOLIPID SYNTHASE"/>
    <property type="match status" value="1"/>
</dbReference>
<sequence>MFAAVGKSLWPVYFHALKQLLKPRSRALIQSITISVSQFETYRTSSDFVREFIFPGGMLPSLERFVGTARRAGLAPEPVRAFGPDYARTLRIWPARFEAHAASVRALRSTKRLFAPGASISRIAKRALPSGGPM</sequence>
<reference evidence="1 2" key="1">
    <citation type="submission" date="2019-09" db="EMBL/GenBank/DDBJ databases">
        <authorList>
            <person name="Depoorter E."/>
        </authorList>
    </citation>
    <scope>NUCLEOTIDE SEQUENCE [LARGE SCALE GENOMIC DNA]</scope>
    <source>
        <strain evidence="1">LMG 26883</strain>
    </source>
</reference>
<dbReference type="Proteomes" id="UP000494162">
    <property type="component" value="Unassembled WGS sequence"/>
</dbReference>
<name>A0A6P2JYF3_9BURK</name>
<dbReference type="SUPFAM" id="SSF53335">
    <property type="entry name" value="S-adenosyl-L-methionine-dependent methyltransferases"/>
    <property type="match status" value="1"/>
</dbReference>
<evidence type="ECO:0000313" key="2">
    <source>
        <dbReference type="Proteomes" id="UP000494162"/>
    </source>
</evidence>
<gene>
    <name evidence="1" type="ORF">BPS26883_02219</name>
</gene>
<dbReference type="PANTHER" id="PTHR43667:SF2">
    <property type="entry name" value="FATTY ACID C-METHYL TRANSFERASE"/>
    <property type="match status" value="1"/>
</dbReference>
<dbReference type="InterPro" id="IPR029063">
    <property type="entry name" value="SAM-dependent_MTases_sf"/>
</dbReference>
<dbReference type="InterPro" id="IPR050723">
    <property type="entry name" value="CFA/CMAS"/>
</dbReference>
<accession>A0A6P2JYF3</accession>
<dbReference type="EMBL" id="CABVPP010000012">
    <property type="protein sequence ID" value="VWB48174.1"/>
    <property type="molecule type" value="Genomic_DNA"/>
</dbReference>
<dbReference type="AlphaFoldDB" id="A0A6P2JYF3"/>
<evidence type="ECO:0000313" key="1">
    <source>
        <dbReference type="EMBL" id="VWB48174.1"/>
    </source>
</evidence>